<comment type="caution">
    <text evidence="2">The sequence shown here is derived from an EMBL/GenBank/DDBJ whole genome shotgun (WGS) entry which is preliminary data.</text>
</comment>
<dbReference type="EMBL" id="MHCJ01000001">
    <property type="protein sequence ID" value="OGY19051.1"/>
    <property type="molecule type" value="Genomic_DNA"/>
</dbReference>
<accession>A0A1G1VUG6</accession>
<proteinExistence type="predicted"/>
<feature type="transmembrane region" description="Helical" evidence="1">
    <location>
        <begin position="28"/>
        <end position="53"/>
    </location>
</feature>
<reference evidence="2 3" key="1">
    <citation type="journal article" date="2016" name="Nat. Commun.">
        <title>Thousands of microbial genomes shed light on interconnected biogeochemical processes in an aquifer system.</title>
        <authorList>
            <person name="Anantharaman K."/>
            <person name="Brown C.T."/>
            <person name="Hug L.A."/>
            <person name="Sharon I."/>
            <person name="Castelle C.J."/>
            <person name="Probst A.J."/>
            <person name="Thomas B.C."/>
            <person name="Singh A."/>
            <person name="Wilkins M.J."/>
            <person name="Karaoz U."/>
            <person name="Brodie E.L."/>
            <person name="Williams K.H."/>
            <person name="Hubbard S.S."/>
            <person name="Banfield J.F."/>
        </authorList>
    </citation>
    <scope>NUCLEOTIDE SEQUENCE [LARGE SCALE GENOMIC DNA]</scope>
</reference>
<dbReference type="InterPro" id="IPR043993">
    <property type="entry name" value="T4SS_pilin"/>
</dbReference>
<evidence type="ECO:0000256" key="1">
    <source>
        <dbReference type="SAM" id="Phobius"/>
    </source>
</evidence>
<evidence type="ECO:0000313" key="3">
    <source>
        <dbReference type="Proteomes" id="UP000179233"/>
    </source>
</evidence>
<gene>
    <name evidence="2" type="ORF">A2786_05955</name>
</gene>
<organism evidence="2 3">
    <name type="scientific">Candidatus Chisholmbacteria bacterium RIFCSPHIGHO2_01_FULL_52_32</name>
    <dbReference type="NCBI Taxonomy" id="1797591"/>
    <lineage>
        <taxon>Bacteria</taxon>
        <taxon>Candidatus Chisholmiibacteriota</taxon>
    </lineage>
</organism>
<feature type="transmembrane region" description="Helical" evidence="1">
    <location>
        <begin position="74"/>
        <end position="96"/>
    </location>
</feature>
<dbReference type="Proteomes" id="UP000179233">
    <property type="component" value="Unassembled WGS sequence"/>
</dbReference>
<dbReference type="Pfam" id="PF18895">
    <property type="entry name" value="T4SS_pilin"/>
    <property type="match status" value="1"/>
</dbReference>
<keyword evidence="1" id="KW-1133">Transmembrane helix</keyword>
<protein>
    <submittedName>
        <fullName evidence="2">Uncharacterized protein</fullName>
    </submittedName>
</protein>
<sequence>MPILPVTINIAPELDIGTFFRITDVGDLITGILGAALLFAGIFFLLYFIWGAFRWLTSGGDKAQVENARSKITNAAIGLVLIAATWAIYLLVLYFLGLQGVIITR</sequence>
<keyword evidence="1" id="KW-0812">Transmembrane</keyword>
<evidence type="ECO:0000313" key="2">
    <source>
        <dbReference type="EMBL" id="OGY19051.1"/>
    </source>
</evidence>
<name>A0A1G1VUG6_9BACT</name>
<keyword evidence="1" id="KW-0472">Membrane</keyword>
<dbReference type="AlphaFoldDB" id="A0A1G1VUG6"/>